<sequence>MLSMALMVSMVWGKGKKIFISADMEGVVGAVTGEQLGPSGFEYQRFREFMTAEVNAAIQAAREAGATEILVADSHGNGQNLLFEKLPKDVQVIRSWPRPLGMMEGIDKSFDGAIFLGYHASTDNMTGVRAHTFSSARVTSIKVNGQAMTEGSWNAAIAGHFDVPIILVSGDDAAVAEVKSLVGDIEGAVVKESISFHSAKTLHPEAAYDLIAEKTNTAVKNIKDYKPYRIRGPVTVEVSFKHYQPAEILAYLDMFERVASHIISFKARNMVEASKIMRVVLGYNGGNSKP</sequence>
<reference evidence="1" key="1">
    <citation type="submission" date="2018-05" db="EMBL/GenBank/DDBJ databases">
        <authorList>
            <person name="Lanie J.A."/>
            <person name="Ng W.-L."/>
            <person name="Kazmierczak K.M."/>
            <person name="Andrzejewski T.M."/>
            <person name="Davidsen T.M."/>
            <person name="Wayne K.J."/>
            <person name="Tettelin H."/>
            <person name="Glass J.I."/>
            <person name="Rusch D."/>
            <person name="Podicherti R."/>
            <person name="Tsui H.-C.T."/>
            <person name="Winkler M.E."/>
        </authorList>
    </citation>
    <scope>NUCLEOTIDE SEQUENCE</scope>
</reference>
<dbReference type="AlphaFoldDB" id="A0A382K1Z0"/>
<dbReference type="InterPro" id="IPR007035">
    <property type="entry name" value="Peptidase_M55"/>
</dbReference>
<dbReference type="PIRSF" id="PIRSF015853">
    <property type="entry name" value="Pep_DppA"/>
    <property type="match status" value="1"/>
</dbReference>
<name>A0A382K1Z0_9ZZZZ</name>
<dbReference type="InterPro" id="IPR027476">
    <property type="entry name" value="DppA_N"/>
</dbReference>
<evidence type="ECO:0000313" key="1">
    <source>
        <dbReference type="EMBL" id="SVC18894.1"/>
    </source>
</evidence>
<dbReference type="InterPro" id="IPR036177">
    <property type="entry name" value="Peptidase_M55_sf"/>
</dbReference>
<dbReference type="Gene3D" id="3.30.1360.130">
    <property type="entry name" value="Dipeptide transport protein"/>
    <property type="match status" value="1"/>
</dbReference>
<gene>
    <name evidence="1" type="ORF">METZ01_LOCUS271748</name>
</gene>
<accession>A0A382K1Z0</accession>
<dbReference type="Gene3D" id="3.40.50.10780">
    <property type="entry name" value="Dipeptide transport protein"/>
    <property type="match status" value="1"/>
</dbReference>
<dbReference type="EMBL" id="UINC01078123">
    <property type="protein sequence ID" value="SVC18894.1"/>
    <property type="molecule type" value="Genomic_DNA"/>
</dbReference>
<protein>
    <recommendedName>
        <fullName evidence="2">Peptidase M55 D-aminopeptidase</fullName>
    </recommendedName>
</protein>
<dbReference type="CDD" id="cd08663">
    <property type="entry name" value="DAP_dppA_1"/>
    <property type="match status" value="1"/>
</dbReference>
<organism evidence="1">
    <name type="scientific">marine metagenome</name>
    <dbReference type="NCBI Taxonomy" id="408172"/>
    <lineage>
        <taxon>unclassified sequences</taxon>
        <taxon>metagenomes</taxon>
        <taxon>ecological metagenomes</taxon>
    </lineage>
</organism>
<proteinExistence type="predicted"/>
<dbReference type="SUPFAM" id="SSF63992">
    <property type="entry name" value="Dipeptide transport protein"/>
    <property type="match status" value="1"/>
</dbReference>
<dbReference type="Pfam" id="PF04951">
    <property type="entry name" value="Peptidase_M55"/>
    <property type="match status" value="1"/>
</dbReference>
<evidence type="ECO:0008006" key="2">
    <source>
        <dbReference type="Google" id="ProtNLM"/>
    </source>
</evidence>